<gene>
    <name evidence="2" type="ordered locus">HacjB3_10445</name>
    <name evidence="3" type="ORF">C497_12222</name>
</gene>
<dbReference type="InterPro" id="IPR007152">
    <property type="entry name" value="DUF354"/>
</dbReference>
<dbReference type="SUPFAM" id="SSF53756">
    <property type="entry name" value="UDP-Glycosyltransferase/glycogen phosphorylase"/>
    <property type="match status" value="1"/>
</dbReference>
<dbReference type="AlphaFoldDB" id="D8J480"/>
<dbReference type="PANTHER" id="PTHR39662">
    <property type="entry name" value="DUF354 DOMAIN-CONTAINING PROTEIN-RELATED"/>
    <property type="match status" value="1"/>
</dbReference>
<dbReference type="Pfam" id="PF04007">
    <property type="entry name" value="DUF354"/>
    <property type="match status" value="1"/>
</dbReference>
<dbReference type="eggNOG" id="arCOG01395">
    <property type="taxonomic scope" value="Archaea"/>
</dbReference>
<dbReference type="OrthoDB" id="185087at2157"/>
<dbReference type="HOGENOM" id="CLU_067068_1_0_2"/>
<sequence length="373" mass="41030">MPGSDDVESVITSSTTKAKESRPAALDGERVAWVDLASPSHPFFFEGLLSGLPELSVEPTFREKTETVALGRTAGFDGRVIGRDAGTPRLRKAGIVVRTAQLALGTPACDVSLSARNAMCVLASRCRGVPSIHFTDNDITAYADGLVAERLYNRIEASATHSVVPSAFRTEELTRWGITTDRIHTYDGYKEDLSVAGFEPDPRFPERLPVSEYLLIRPEALTAAYVDEREGTLVLDLLDGALARGYDVVYLPRGRGDERLARGYPDDRVYVPDAPLDGRELAWNARCVLTGSGTMAREAACMDKPAVSFFPGPLLSVDRQLREEGRLYHSREPDAILEYMDSLDDRDARPDRERSVAVRDEVARLTAALIEEL</sequence>
<keyword evidence="5" id="KW-1185">Reference proteome</keyword>
<evidence type="ECO:0000313" key="4">
    <source>
        <dbReference type="Proteomes" id="UP000000390"/>
    </source>
</evidence>
<dbReference type="PATRIC" id="fig|795797.18.peg.2086"/>
<feature type="region of interest" description="Disordered" evidence="1">
    <location>
        <begin position="1"/>
        <end position="22"/>
    </location>
</feature>
<reference evidence="3 5" key="2">
    <citation type="journal article" date="2014" name="PLoS Genet.">
        <title>Phylogenetically driven sequencing of extremely halophilic archaea reveals strategies for static and dynamic osmo-response.</title>
        <authorList>
            <person name="Becker E.A."/>
            <person name="Seitzer P.M."/>
            <person name="Tritt A."/>
            <person name="Larsen D."/>
            <person name="Krusor M."/>
            <person name="Yao A.I."/>
            <person name="Wu D."/>
            <person name="Madern D."/>
            <person name="Eisen J.A."/>
            <person name="Darling A.E."/>
            <person name="Facciotti M.T."/>
        </authorList>
    </citation>
    <scope>NUCLEOTIDE SEQUENCE [LARGE SCALE GENOMIC DNA]</scope>
    <source>
        <strain evidence="3">B3</strain>
        <strain evidence="5">DSM 18796 / CECT 7217 / JCM 14584 / KCTC 4019 / B3</strain>
    </source>
</reference>
<evidence type="ECO:0000313" key="2">
    <source>
        <dbReference type="EMBL" id="ADJ15472.1"/>
    </source>
</evidence>
<evidence type="ECO:0000256" key="1">
    <source>
        <dbReference type="SAM" id="MobiDB-lite"/>
    </source>
</evidence>
<dbReference type="GeneID" id="9419899"/>
<dbReference type="Proteomes" id="UP000011645">
    <property type="component" value="Unassembled WGS sequence"/>
</dbReference>
<accession>D8J480</accession>
<evidence type="ECO:0008006" key="6">
    <source>
        <dbReference type="Google" id="ProtNLM"/>
    </source>
</evidence>
<dbReference type="EMBL" id="AOHV01000030">
    <property type="protein sequence ID" value="ELY36119.1"/>
    <property type="molecule type" value="Genomic_DNA"/>
</dbReference>
<dbReference type="Proteomes" id="UP000000390">
    <property type="component" value="Chromosome"/>
</dbReference>
<dbReference type="RefSeq" id="WP_008417006.1">
    <property type="nucleotide sequence ID" value="NC_014297.1"/>
</dbReference>
<proteinExistence type="predicted"/>
<evidence type="ECO:0000313" key="3">
    <source>
        <dbReference type="EMBL" id="ELY36119.1"/>
    </source>
</evidence>
<dbReference type="KEGG" id="hje:HacjB3_10445"/>
<name>D8J480_HALJB</name>
<dbReference type="EMBL" id="CP002062">
    <property type="protein sequence ID" value="ADJ15472.1"/>
    <property type="molecule type" value="Genomic_DNA"/>
</dbReference>
<dbReference type="PANTHER" id="PTHR39662:SF1">
    <property type="entry name" value="DUF354 DOMAIN-CONTAINING PROTEIN"/>
    <property type="match status" value="1"/>
</dbReference>
<dbReference type="STRING" id="795797.HacjB3_10445"/>
<evidence type="ECO:0000313" key="5">
    <source>
        <dbReference type="Proteomes" id="UP000011645"/>
    </source>
</evidence>
<reference evidence="2 4" key="1">
    <citation type="journal article" date="2010" name="J. Bacteriol.">
        <title>Complete genome sequence of Halalkalicoccus jeotgali B3(T), an extremely halophilic archaeon.</title>
        <authorList>
            <person name="Roh S.W."/>
            <person name="Nam Y.D."/>
            <person name="Nam S.H."/>
            <person name="Choi S.H."/>
            <person name="Park H.S."/>
            <person name="Bae J.W."/>
        </authorList>
    </citation>
    <scope>NUCLEOTIDE SEQUENCE [LARGE SCALE GENOMIC DNA]</scope>
    <source>
        <strain evidence="2">B3</strain>
        <strain evidence="4">DSM 18796 / CECT 7217 / JCM 14584 / KCTC 4019 / B3</strain>
    </source>
</reference>
<protein>
    <recommendedName>
        <fullName evidence="6">DUF354 domain-containing protein</fullName>
    </recommendedName>
</protein>
<organism evidence="2 4">
    <name type="scientific">Halalkalicoccus jeotgali (strain DSM 18796 / CECT 7217 / JCM 14584 / KCTC 4019 / B3)</name>
    <dbReference type="NCBI Taxonomy" id="795797"/>
    <lineage>
        <taxon>Archaea</taxon>
        <taxon>Methanobacteriati</taxon>
        <taxon>Methanobacteriota</taxon>
        <taxon>Stenosarchaea group</taxon>
        <taxon>Halobacteria</taxon>
        <taxon>Halobacteriales</taxon>
        <taxon>Halococcaceae</taxon>
        <taxon>Halalkalicoccus</taxon>
    </lineage>
</organism>